<accession>A0ABS3C179</accession>
<name>A0ABS3C179_9BACT</name>
<keyword evidence="2 6" id="KW-0378">Hydrolase</keyword>
<dbReference type="Pfam" id="PF00759">
    <property type="entry name" value="Glyco_hydro_9"/>
    <property type="match status" value="1"/>
</dbReference>
<evidence type="ECO:0000259" key="9">
    <source>
        <dbReference type="Pfam" id="PF00759"/>
    </source>
</evidence>
<feature type="domain" description="Cellulase Ig-like" evidence="10">
    <location>
        <begin position="30"/>
        <end position="110"/>
    </location>
</feature>
<dbReference type="PROSITE" id="PS00698">
    <property type="entry name" value="GH9_3"/>
    <property type="match status" value="1"/>
</dbReference>
<dbReference type="SUPFAM" id="SSF48208">
    <property type="entry name" value="Six-hairpin glycosidases"/>
    <property type="match status" value="1"/>
</dbReference>
<feature type="active site" evidence="7">
    <location>
        <position position="553"/>
    </location>
</feature>
<feature type="signal peptide" evidence="8">
    <location>
        <begin position="1"/>
        <end position="16"/>
    </location>
</feature>
<evidence type="ECO:0000256" key="5">
    <source>
        <dbReference type="ARBA" id="ARBA00023326"/>
    </source>
</evidence>
<feature type="chain" id="PRO_5044985285" description="Endoglucanase" evidence="8">
    <location>
        <begin position="17"/>
        <end position="586"/>
    </location>
</feature>
<dbReference type="PROSITE" id="PS51257">
    <property type="entry name" value="PROKAR_LIPOPROTEIN"/>
    <property type="match status" value="1"/>
</dbReference>
<evidence type="ECO:0000313" key="11">
    <source>
        <dbReference type="EMBL" id="MBN7810660.1"/>
    </source>
</evidence>
<dbReference type="Gene3D" id="2.60.40.10">
    <property type="entry name" value="Immunoglobulins"/>
    <property type="match status" value="1"/>
</dbReference>
<keyword evidence="3 6" id="KW-0119">Carbohydrate metabolism</keyword>
<keyword evidence="4 6" id="KW-0326">Glycosidase</keyword>
<evidence type="ECO:0000313" key="12">
    <source>
        <dbReference type="Proteomes" id="UP000664317"/>
    </source>
</evidence>
<dbReference type="InterPro" id="IPR004197">
    <property type="entry name" value="Cellulase_Ig-like"/>
</dbReference>
<feature type="domain" description="Glycoside hydrolase family 9" evidence="9">
    <location>
        <begin position="123"/>
        <end position="574"/>
    </location>
</feature>
<evidence type="ECO:0000256" key="4">
    <source>
        <dbReference type="ARBA" id="ARBA00023295"/>
    </source>
</evidence>
<dbReference type="InterPro" id="IPR013783">
    <property type="entry name" value="Ig-like_fold"/>
</dbReference>
<protein>
    <recommendedName>
        <fullName evidence="8">Endoglucanase</fullName>
        <ecNumber evidence="8">3.2.1.4</ecNumber>
    </recommendedName>
</protein>
<comment type="caution">
    <text evidence="11">The sequence shown here is derived from an EMBL/GenBank/DDBJ whole genome shotgun (WGS) entry which is preliminary data.</text>
</comment>
<keyword evidence="5 6" id="KW-0624">Polysaccharide degradation</keyword>
<dbReference type="InterPro" id="IPR012341">
    <property type="entry name" value="6hp_glycosidase-like_sf"/>
</dbReference>
<comment type="catalytic activity">
    <reaction evidence="8">
        <text>Endohydrolysis of (1-&gt;4)-beta-D-glucosidic linkages in cellulose, lichenin and cereal beta-D-glucans.</text>
        <dbReference type="EC" id="3.2.1.4"/>
    </reaction>
</comment>
<dbReference type="PROSITE" id="PS00592">
    <property type="entry name" value="GH9_2"/>
    <property type="match status" value="1"/>
</dbReference>
<feature type="active site" evidence="7">
    <location>
        <position position="562"/>
    </location>
</feature>
<dbReference type="Pfam" id="PF02927">
    <property type="entry name" value="CelD_N"/>
    <property type="match status" value="1"/>
</dbReference>
<evidence type="ECO:0000256" key="8">
    <source>
        <dbReference type="RuleBase" id="RU361166"/>
    </source>
</evidence>
<keyword evidence="12" id="KW-1185">Reference proteome</keyword>
<gene>
    <name evidence="11" type="ORF">J0A68_06825</name>
</gene>
<dbReference type="PANTHER" id="PTHR22298">
    <property type="entry name" value="ENDO-1,4-BETA-GLUCANASE"/>
    <property type="match status" value="1"/>
</dbReference>
<evidence type="ECO:0000256" key="2">
    <source>
        <dbReference type="ARBA" id="ARBA00022801"/>
    </source>
</evidence>
<evidence type="ECO:0000256" key="7">
    <source>
        <dbReference type="PROSITE-ProRule" id="PRU10060"/>
    </source>
</evidence>
<dbReference type="Proteomes" id="UP000664317">
    <property type="component" value="Unassembled WGS sequence"/>
</dbReference>
<dbReference type="InterPro" id="IPR018221">
    <property type="entry name" value="Glyco_hydro_9_His_AS"/>
</dbReference>
<keyword evidence="8" id="KW-0732">Signal</keyword>
<feature type="active site" evidence="6">
    <location>
        <position position="511"/>
    </location>
</feature>
<dbReference type="RefSeq" id="WP_206577436.1">
    <property type="nucleotide sequence ID" value="NZ_JAFKCT010000002.1"/>
</dbReference>
<dbReference type="CDD" id="cd02850">
    <property type="entry name" value="E_set_Cellulase_N"/>
    <property type="match status" value="1"/>
</dbReference>
<evidence type="ECO:0000259" key="10">
    <source>
        <dbReference type="Pfam" id="PF02927"/>
    </source>
</evidence>
<organism evidence="11 12">
    <name type="scientific">Algoriphagus oliviformis</name>
    <dbReference type="NCBI Taxonomy" id="2811231"/>
    <lineage>
        <taxon>Bacteria</taxon>
        <taxon>Pseudomonadati</taxon>
        <taxon>Bacteroidota</taxon>
        <taxon>Cytophagia</taxon>
        <taxon>Cytophagales</taxon>
        <taxon>Cyclobacteriaceae</taxon>
        <taxon>Algoriphagus</taxon>
    </lineage>
</organism>
<dbReference type="GO" id="GO:0016787">
    <property type="term" value="F:hydrolase activity"/>
    <property type="evidence" value="ECO:0007669"/>
    <property type="project" value="UniProtKB-KW"/>
</dbReference>
<dbReference type="EC" id="3.2.1.4" evidence="8"/>
<comment type="similarity">
    <text evidence="1 6 8">Belongs to the glycosyl hydrolase 9 (cellulase E) family.</text>
</comment>
<dbReference type="InterPro" id="IPR033126">
    <property type="entry name" value="Glyco_hydro_9_Asp/Glu_AS"/>
</dbReference>
<evidence type="ECO:0000256" key="3">
    <source>
        <dbReference type="ARBA" id="ARBA00023277"/>
    </source>
</evidence>
<sequence>MSLKLNILLLIAAVWASCTTSQSIDSLELSEAIRLNQVGYLPEGAKVAILLSEESVDGFFVWDVVEKAVVFEAKAKELEMETLSGQRAWRLDFSALSESGTYEIGVPGLGKSYPFEIGENVFGNLAGASLKAFYFQRASVDIPREFGGTWARSMGHPDTLVRIHPSAASATRPSGTLVSAPRGWYDAGDYNKYVVNSGITVGTLLSLYEAYPAFFAKQRLNIPESGDGVPDILVEIAWNLYWMLAMQDPMDGGVYHKLTTARFEGLDLEPREAVNQRYLVQKSTAATLDFAAVMAQAARVYKAFSPEDAIGYQKAAEKAWSWALEHPEVYYRQNELNDAFDPDISTGAYGDQNLDDEWVWAAAELFVSSHNLNYWEVLQRAELDYRLPSWNQVKWLGFYSLIRHEKSLPQIPAEWMSTLKINLVTAAKSYQNGAQSHVWLSPMGAEPKDFIWGSNAVAANQGILLLEAYRLNGEDGFLQGARANLDYILGRNATGYSYVTGFGSKTPLHPHHRLAVSRQDLPPLPGFLVGGPNPSQQDGCDYASKVPDESYVDDACSYASNEIAINWNAAFAYLVNAIQATEELPE</sequence>
<proteinExistence type="inferred from homology"/>
<dbReference type="EMBL" id="JAFKCT010000002">
    <property type="protein sequence ID" value="MBN7810660.1"/>
    <property type="molecule type" value="Genomic_DNA"/>
</dbReference>
<dbReference type="InterPro" id="IPR014756">
    <property type="entry name" value="Ig_E-set"/>
</dbReference>
<evidence type="ECO:0000256" key="6">
    <source>
        <dbReference type="PROSITE-ProRule" id="PRU10059"/>
    </source>
</evidence>
<evidence type="ECO:0000256" key="1">
    <source>
        <dbReference type="ARBA" id="ARBA00007072"/>
    </source>
</evidence>
<dbReference type="SUPFAM" id="SSF81296">
    <property type="entry name" value="E set domains"/>
    <property type="match status" value="1"/>
</dbReference>
<dbReference type="InterPro" id="IPR008928">
    <property type="entry name" value="6-hairpin_glycosidase_sf"/>
</dbReference>
<dbReference type="InterPro" id="IPR001701">
    <property type="entry name" value="Glyco_hydro_9"/>
</dbReference>
<keyword evidence="8" id="KW-0136">Cellulose degradation</keyword>
<reference evidence="11 12" key="1">
    <citation type="submission" date="2021-03" db="EMBL/GenBank/DDBJ databases">
        <title>novel species isolated from a fishpond in China.</title>
        <authorList>
            <person name="Lu H."/>
            <person name="Cai Z."/>
        </authorList>
    </citation>
    <scope>NUCLEOTIDE SEQUENCE [LARGE SCALE GENOMIC DNA]</scope>
    <source>
        <strain evidence="11 12">H41</strain>
    </source>
</reference>
<dbReference type="Gene3D" id="1.50.10.10">
    <property type="match status" value="1"/>
</dbReference>